<evidence type="ECO:0000313" key="1">
    <source>
        <dbReference type="EMBL" id="OPJ71365.1"/>
    </source>
</evidence>
<dbReference type="AlphaFoldDB" id="A0A1V4JH56"/>
<proteinExistence type="predicted"/>
<gene>
    <name evidence="1" type="ORF">AV530_017645</name>
</gene>
<reference evidence="1 2" key="1">
    <citation type="submission" date="2016-02" db="EMBL/GenBank/DDBJ databases">
        <title>Band-tailed pigeon sequencing and assembly.</title>
        <authorList>
            <person name="Soares A.E."/>
            <person name="Novak B.J."/>
            <person name="Rice E.S."/>
            <person name="O'Connell B."/>
            <person name="Chang D."/>
            <person name="Weber S."/>
            <person name="Shapiro B."/>
        </authorList>
    </citation>
    <scope>NUCLEOTIDE SEQUENCE [LARGE SCALE GENOMIC DNA]</scope>
    <source>
        <strain evidence="1">BTP2013</strain>
        <tissue evidence="1">Blood</tissue>
    </source>
</reference>
<keyword evidence="2" id="KW-1185">Reference proteome</keyword>
<organism evidence="1 2">
    <name type="scientific">Patagioenas fasciata monilis</name>
    <dbReference type="NCBI Taxonomy" id="372326"/>
    <lineage>
        <taxon>Eukaryota</taxon>
        <taxon>Metazoa</taxon>
        <taxon>Chordata</taxon>
        <taxon>Craniata</taxon>
        <taxon>Vertebrata</taxon>
        <taxon>Euteleostomi</taxon>
        <taxon>Archelosauria</taxon>
        <taxon>Archosauria</taxon>
        <taxon>Dinosauria</taxon>
        <taxon>Saurischia</taxon>
        <taxon>Theropoda</taxon>
        <taxon>Coelurosauria</taxon>
        <taxon>Aves</taxon>
        <taxon>Neognathae</taxon>
        <taxon>Neoaves</taxon>
        <taxon>Columbimorphae</taxon>
        <taxon>Columbiformes</taxon>
        <taxon>Columbidae</taxon>
        <taxon>Patagioenas</taxon>
    </lineage>
</organism>
<dbReference type="Proteomes" id="UP000190648">
    <property type="component" value="Unassembled WGS sequence"/>
</dbReference>
<name>A0A1V4JH56_PATFA</name>
<comment type="caution">
    <text evidence="1">The sequence shown here is derived from an EMBL/GenBank/DDBJ whole genome shotgun (WGS) entry which is preliminary data.</text>
</comment>
<accession>A0A1V4JH56</accession>
<evidence type="ECO:0000313" key="2">
    <source>
        <dbReference type="Proteomes" id="UP000190648"/>
    </source>
</evidence>
<sequence length="84" mass="9285">MVNVAAPPFEPVGTEEAGLPSLFFASQAKVSRFGKPFIEFSLGKSRVELWFNCSDVRHLVGIKLEMRRVGAAGFCCYTAKLFIL</sequence>
<dbReference type="EMBL" id="LSYS01007625">
    <property type="protein sequence ID" value="OPJ71365.1"/>
    <property type="molecule type" value="Genomic_DNA"/>
</dbReference>
<protein>
    <submittedName>
        <fullName evidence="1">Uncharacterized protein</fullName>
    </submittedName>
</protein>